<comment type="cofactor">
    <cofactor evidence="1">
        <name>Mg(2+)</name>
        <dbReference type="ChEBI" id="CHEBI:18420"/>
    </cofactor>
</comment>
<evidence type="ECO:0000256" key="3">
    <source>
        <dbReference type="ARBA" id="ARBA00022679"/>
    </source>
</evidence>
<protein>
    <recommendedName>
        <fullName evidence="7">Mab-21-like HhH/H2TH-like domain-containing protein</fullName>
    </recommendedName>
</protein>
<evidence type="ECO:0000256" key="6">
    <source>
        <dbReference type="ARBA" id="ARBA00022842"/>
    </source>
</evidence>
<evidence type="ECO:0000313" key="8">
    <source>
        <dbReference type="EMBL" id="KAH3733542.1"/>
    </source>
</evidence>
<dbReference type="EMBL" id="JAIWYP010000011">
    <property type="protein sequence ID" value="KAH3733542.1"/>
    <property type="molecule type" value="Genomic_DNA"/>
</dbReference>
<evidence type="ECO:0000256" key="1">
    <source>
        <dbReference type="ARBA" id="ARBA00001946"/>
    </source>
</evidence>
<dbReference type="GO" id="GO:0046872">
    <property type="term" value="F:metal ion binding"/>
    <property type="evidence" value="ECO:0007669"/>
    <property type="project" value="UniProtKB-KW"/>
</dbReference>
<dbReference type="Gene3D" id="1.10.1410.40">
    <property type="match status" value="1"/>
</dbReference>
<keyword evidence="9" id="KW-1185">Reference proteome</keyword>
<dbReference type="Proteomes" id="UP000828390">
    <property type="component" value="Unassembled WGS sequence"/>
</dbReference>
<comment type="caution">
    <text evidence="8">The sequence shown here is derived from an EMBL/GenBank/DDBJ whole genome shotgun (WGS) entry which is preliminary data.</text>
</comment>
<accession>A0A9D4CVZ6</accession>
<sequence>LRGGPHSISTQVACVTAVFKHSAPKNNLTDRSRARTVWMAESGTRPDEPERFPRQGSMSSKQDLIQWENASVETCTILSWLGYGQEIIQARRDAYRENDKLWTARFCGKATYIITGSKGEGLSSFLESDFDQMVVNNRVICLEDDVKSSAFPGEITVLRSLSRRSYHGHCRLLLERRGTTIHRHVHDAFCDDGYGRELLSSDLYVNNCSKEDLTEGIVQHERAGPSIPSTIYGHLHRDKVHALHYYCPNILSKWAARPRHWPPTEVVQYVVSLGAFLTPVGFKVSEYQHVEWRVCFKAGEIELISNLNDTQTKLFVLLKMIKNDVLHPRKKEVSSYTLKNIVLWMAENNPQASFHKKSILQWLHEALDALRVALITLELPYYMIPERNLMATSGLDGEQQRIWISTITDMLNEGPKMILRLPKIRKALIAHPEPLRWYSGRRIELELLMLMRMNRVVICSDENGEFDDTDAILQALKRRTDEVMTDVGVRMIMEGSRVIDADAIFDRIMM</sequence>
<dbReference type="PANTHER" id="PTHR10656">
    <property type="entry name" value="CELL FATE DETERMINING PROTEIN MAB21-RELATED"/>
    <property type="match status" value="1"/>
</dbReference>
<feature type="domain" description="Mab-21-like HhH/H2TH-like" evidence="7">
    <location>
        <begin position="313"/>
        <end position="392"/>
    </location>
</feature>
<comment type="similarity">
    <text evidence="2">Belongs to the mab-21 family.</text>
</comment>
<reference evidence="8" key="2">
    <citation type="submission" date="2020-11" db="EMBL/GenBank/DDBJ databases">
        <authorList>
            <person name="McCartney M.A."/>
            <person name="Auch B."/>
            <person name="Kono T."/>
            <person name="Mallez S."/>
            <person name="Becker A."/>
            <person name="Gohl D.M."/>
            <person name="Silverstein K.A.T."/>
            <person name="Koren S."/>
            <person name="Bechman K.B."/>
            <person name="Herman A."/>
            <person name="Abrahante J.E."/>
            <person name="Garbe J."/>
        </authorList>
    </citation>
    <scope>NUCLEOTIDE SEQUENCE</scope>
    <source>
        <strain evidence="8">Duluth1</strain>
        <tissue evidence="8">Whole animal</tissue>
    </source>
</reference>
<feature type="non-terminal residue" evidence="8">
    <location>
        <position position="1"/>
    </location>
</feature>
<dbReference type="InterPro" id="IPR024810">
    <property type="entry name" value="MAB21L/cGLR"/>
</dbReference>
<keyword evidence="3" id="KW-0808">Transferase</keyword>
<dbReference type="PANTHER" id="PTHR10656:SF42">
    <property type="entry name" value="CYCLIC GMP-AMP SYNTHASE-LIKE PROTEIN-RELATED"/>
    <property type="match status" value="1"/>
</dbReference>
<dbReference type="SMART" id="SM01265">
    <property type="entry name" value="Mab-21"/>
    <property type="match status" value="1"/>
</dbReference>
<evidence type="ECO:0000256" key="4">
    <source>
        <dbReference type="ARBA" id="ARBA00022695"/>
    </source>
</evidence>
<keyword evidence="5" id="KW-0479">Metal-binding</keyword>
<dbReference type="InterPro" id="IPR046906">
    <property type="entry name" value="Mab-21_HhH/H2TH-like"/>
</dbReference>
<evidence type="ECO:0000313" key="9">
    <source>
        <dbReference type="Proteomes" id="UP000828390"/>
    </source>
</evidence>
<evidence type="ECO:0000256" key="2">
    <source>
        <dbReference type="ARBA" id="ARBA00008307"/>
    </source>
</evidence>
<dbReference type="GO" id="GO:0016779">
    <property type="term" value="F:nucleotidyltransferase activity"/>
    <property type="evidence" value="ECO:0007669"/>
    <property type="project" value="UniProtKB-KW"/>
</dbReference>
<organism evidence="8 9">
    <name type="scientific">Dreissena polymorpha</name>
    <name type="common">Zebra mussel</name>
    <name type="synonym">Mytilus polymorpha</name>
    <dbReference type="NCBI Taxonomy" id="45954"/>
    <lineage>
        <taxon>Eukaryota</taxon>
        <taxon>Metazoa</taxon>
        <taxon>Spiralia</taxon>
        <taxon>Lophotrochozoa</taxon>
        <taxon>Mollusca</taxon>
        <taxon>Bivalvia</taxon>
        <taxon>Autobranchia</taxon>
        <taxon>Heteroconchia</taxon>
        <taxon>Euheterodonta</taxon>
        <taxon>Imparidentia</taxon>
        <taxon>Neoheterodontei</taxon>
        <taxon>Myida</taxon>
        <taxon>Dreissenoidea</taxon>
        <taxon>Dreissenidae</taxon>
        <taxon>Dreissena</taxon>
    </lineage>
</organism>
<dbReference type="AlphaFoldDB" id="A0A9D4CVZ6"/>
<name>A0A9D4CVZ6_DREPO</name>
<keyword evidence="4" id="KW-0548">Nucleotidyltransferase</keyword>
<keyword evidence="6" id="KW-0460">Magnesium</keyword>
<gene>
    <name evidence="8" type="ORF">DPMN_039971</name>
</gene>
<reference evidence="8" key="1">
    <citation type="journal article" date="2019" name="bioRxiv">
        <title>The Genome of the Zebra Mussel, Dreissena polymorpha: A Resource for Invasive Species Research.</title>
        <authorList>
            <person name="McCartney M.A."/>
            <person name="Auch B."/>
            <person name="Kono T."/>
            <person name="Mallez S."/>
            <person name="Zhang Y."/>
            <person name="Obille A."/>
            <person name="Becker A."/>
            <person name="Abrahante J.E."/>
            <person name="Garbe J."/>
            <person name="Badalamenti J.P."/>
            <person name="Herman A."/>
            <person name="Mangelson H."/>
            <person name="Liachko I."/>
            <person name="Sullivan S."/>
            <person name="Sone E.D."/>
            <person name="Koren S."/>
            <person name="Silverstein K.A.T."/>
            <person name="Beckman K.B."/>
            <person name="Gohl D.M."/>
        </authorList>
    </citation>
    <scope>NUCLEOTIDE SEQUENCE</scope>
    <source>
        <strain evidence="8">Duluth1</strain>
        <tissue evidence="8">Whole animal</tissue>
    </source>
</reference>
<evidence type="ECO:0000259" key="7">
    <source>
        <dbReference type="Pfam" id="PF20266"/>
    </source>
</evidence>
<evidence type="ECO:0000256" key="5">
    <source>
        <dbReference type="ARBA" id="ARBA00022723"/>
    </source>
</evidence>
<dbReference type="Pfam" id="PF20266">
    <property type="entry name" value="Mab-21_C"/>
    <property type="match status" value="1"/>
</dbReference>
<proteinExistence type="inferred from homology"/>